<reference evidence="1 2" key="1">
    <citation type="submission" date="2024-07" db="EMBL/GenBank/DDBJ databases">
        <title>Section-level genome sequencing and comparative genomics of Aspergillus sections Usti and Cavernicolus.</title>
        <authorList>
            <consortium name="Lawrence Berkeley National Laboratory"/>
            <person name="Nybo J.L."/>
            <person name="Vesth T.C."/>
            <person name="Theobald S."/>
            <person name="Frisvad J.C."/>
            <person name="Larsen T.O."/>
            <person name="Kjaerboelling I."/>
            <person name="Rothschild-Mancinelli K."/>
            <person name="Lyhne E.K."/>
            <person name="Kogle M.E."/>
            <person name="Barry K."/>
            <person name="Clum A."/>
            <person name="Na H."/>
            <person name="Ledsgaard L."/>
            <person name="Lin J."/>
            <person name="Lipzen A."/>
            <person name="Kuo A."/>
            <person name="Riley R."/>
            <person name="Mondo S."/>
            <person name="Labutti K."/>
            <person name="Haridas S."/>
            <person name="Pangalinan J."/>
            <person name="Salamov A.A."/>
            <person name="Simmons B.A."/>
            <person name="Magnuson J.K."/>
            <person name="Chen J."/>
            <person name="Drula E."/>
            <person name="Henrissat B."/>
            <person name="Wiebenga A."/>
            <person name="Lubbers R.J."/>
            <person name="Gomes A.C."/>
            <person name="Makela M.R."/>
            <person name="Stajich J."/>
            <person name="Grigoriev I.V."/>
            <person name="Mortensen U.H."/>
            <person name="De Vries R.P."/>
            <person name="Baker S.E."/>
            <person name="Andersen M.R."/>
        </authorList>
    </citation>
    <scope>NUCLEOTIDE SEQUENCE [LARGE SCALE GENOMIC DNA]</scope>
    <source>
        <strain evidence="1 2">CBS 123904</strain>
    </source>
</reference>
<keyword evidence="2" id="KW-1185">Reference proteome</keyword>
<accession>A0ABR4KZU3</accession>
<proteinExistence type="predicted"/>
<comment type="caution">
    <text evidence="1">The sequence shown here is derived from an EMBL/GenBank/DDBJ whole genome shotgun (WGS) entry which is preliminary data.</text>
</comment>
<sequence length="72" mass="7807">MSFYCCCSCAYMAAADISVASPDILARAAAILGLVTRSLRTRLHLRSRAAVTFNPSRRLSASTRWILSRGTA</sequence>
<organism evidence="1 2">
    <name type="scientific">Aspergillus pseudoustus</name>
    <dbReference type="NCBI Taxonomy" id="1810923"/>
    <lineage>
        <taxon>Eukaryota</taxon>
        <taxon>Fungi</taxon>
        <taxon>Dikarya</taxon>
        <taxon>Ascomycota</taxon>
        <taxon>Pezizomycotina</taxon>
        <taxon>Eurotiomycetes</taxon>
        <taxon>Eurotiomycetidae</taxon>
        <taxon>Eurotiales</taxon>
        <taxon>Aspergillaceae</taxon>
        <taxon>Aspergillus</taxon>
        <taxon>Aspergillus subgen. Nidulantes</taxon>
    </lineage>
</organism>
<protein>
    <recommendedName>
        <fullName evidence="3">Secreted protein</fullName>
    </recommendedName>
</protein>
<name>A0ABR4KZU3_9EURO</name>
<gene>
    <name evidence="1" type="ORF">BJY01DRAFT_201981</name>
</gene>
<evidence type="ECO:0000313" key="1">
    <source>
        <dbReference type="EMBL" id="KAL2857726.1"/>
    </source>
</evidence>
<dbReference type="Proteomes" id="UP001610446">
    <property type="component" value="Unassembled WGS sequence"/>
</dbReference>
<evidence type="ECO:0008006" key="3">
    <source>
        <dbReference type="Google" id="ProtNLM"/>
    </source>
</evidence>
<dbReference type="EMBL" id="JBFXLU010000003">
    <property type="protein sequence ID" value="KAL2857726.1"/>
    <property type="molecule type" value="Genomic_DNA"/>
</dbReference>
<evidence type="ECO:0000313" key="2">
    <source>
        <dbReference type="Proteomes" id="UP001610446"/>
    </source>
</evidence>